<keyword evidence="2" id="KW-1185">Reference proteome</keyword>
<name>A0ABZ2HCJ2_9RHOB</name>
<evidence type="ECO:0000313" key="1">
    <source>
        <dbReference type="EMBL" id="WWR45410.1"/>
    </source>
</evidence>
<dbReference type="InterPro" id="IPR021734">
    <property type="entry name" value="DUF3303"/>
</dbReference>
<reference evidence="1 2" key="1">
    <citation type="submission" date="2023-10" db="EMBL/GenBank/DDBJ databases">
        <title>Roseovarius strain S88 nov., isolated from a marine algae.</title>
        <authorList>
            <person name="Lee M.W."/>
            <person name="Lee J.K."/>
            <person name="Kim J.M."/>
            <person name="Choi D.G."/>
            <person name="Baek J.H."/>
            <person name="Bayburt H."/>
            <person name="Jung J.J."/>
            <person name="Han D.M."/>
            <person name="Jeon C.O."/>
        </authorList>
    </citation>
    <scope>NUCLEOTIDE SEQUENCE [LARGE SCALE GENOMIC DNA]</scope>
    <source>
        <strain evidence="1 2">S88</strain>
    </source>
</reference>
<sequence length="86" mass="10204">MPRYMVIERFRDGQSGPVYTRYHEKGRMLPEGLHYIDSWLSADDDVCYQLMETDAPETFDSWIANWDDLVNFDIIELKEKPTGRQT</sequence>
<accession>A0ABZ2HCJ2</accession>
<dbReference type="EMBL" id="CP146069">
    <property type="protein sequence ID" value="WWR45410.1"/>
    <property type="molecule type" value="Genomic_DNA"/>
</dbReference>
<proteinExistence type="predicted"/>
<dbReference type="RefSeq" id="WP_338548354.1">
    <property type="nucleotide sequence ID" value="NZ_CP146069.1"/>
</dbReference>
<organism evidence="1 2">
    <name type="scientific">Roseovarius phycicola</name>
    <dbReference type="NCBI Taxonomy" id="3080976"/>
    <lineage>
        <taxon>Bacteria</taxon>
        <taxon>Pseudomonadati</taxon>
        <taxon>Pseudomonadota</taxon>
        <taxon>Alphaproteobacteria</taxon>
        <taxon>Rhodobacterales</taxon>
        <taxon>Roseobacteraceae</taxon>
        <taxon>Roseovarius</taxon>
    </lineage>
</organism>
<dbReference type="Proteomes" id="UP001364156">
    <property type="component" value="Chromosome"/>
</dbReference>
<dbReference type="Pfam" id="PF11746">
    <property type="entry name" value="DUF3303"/>
    <property type="match status" value="1"/>
</dbReference>
<gene>
    <name evidence="1" type="ORF">RZ517_11415</name>
</gene>
<evidence type="ECO:0000313" key="2">
    <source>
        <dbReference type="Proteomes" id="UP001364156"/>
    </source>
</evidence>
<protein>
    <submittedName>
        <fullName evidence="1">DUF3303 family protein</fullName>
    </submittedName>
</protein>